<dbReference type="Proteomes" id="UP000298663">
    <property type="component" value="Unassembled WGS sequence"/>
</dbReference>
<name>A0A4U5P0J5_STECR</name>
<reference evidence="2 3" key="2">
    <citation type="journal article" date="2019" name="G3 (Bethesda)">
        <title>Hybrid Assembly of the Genome of the Entomopathogenic Nematode Steinernema carpocapsae Identifies the X-Chromosome.</title>
        <authorList>
            <person name="Serra L."/>
            <person name="Macchietto M."/>
            <person name="Macias-Munoz A."/>
            <person name="McGill C.J."/>
            <person name="Rodriguez I.M."/>
            <person name="Rodriguez B."/>
            <person name="Murad R."/>
            <person name="Mortazavi A."/>
        </authorList>
    </citation>
    <scope>NUCLEOTIDE SEQUENCE [LARGE SCALE GENOMIC DNA]</scope>
    <source>
        <strain evidence="2 3">ALL</strain>
    </source>
</reference>
<organism evidence="2 3">
    <name type="scientific">Steinernema carpocapsae</name>
    <name type="common">Entomopathogenic nematode</name>
    <dbReference type="NCBI Taxonomy" id="34508"/>
    <lineage>
        <taxon>Eukaryota</taxon>
        <taxon>Metazoa</taxon>
        <taxon>Ecdysozoa</taxon>
        <taxon>Nematoda</taxon>
        <taxon>Chromadorea</taxon>
        <taxon>Rhabditida</taxon>
        <taxon>Tylenchina</taxon>
        <taxon>Panagrolaimomorpha</taxon>
        <taxon>Strongyloidoidea</taxon>
        <taxon>Steinernematidae</taxon>
        <taxon>Steinernema</taxon>
    </lineage>
</organism>
<accession>A0A4U5P0J5</accession>
<comment type="caution">
    <text evidence="2">The sequence shown here is derived from an EMBL/GenBank/DDBJ whole genome shotgun (WGS) entry which is preliminary data.</text>
</comment>
<evidence type="ECO:0000313" key="2">
    <source>
        <dbReference type="EMBL" id="TKR89467.1"/>
    </source>
</evidence>
<sequence length="121" mass="13645">MRNAAVTVSFITDPWYSCLRNISSPLKGHLGVCVAFTILFVTSVFQLVPDPGDFLKDQHSNALFPCCPVCLVLMHDQSHLYIPEQIHSITDRLSVINRVVHNPLTLNCTCVYVDRCVQVMR</sequence>
<keyword evidence="1" id="KW-0472">Membrane</keyword>
<evidence type="ECO:0000313" key="3">
    <source>
        <dbReference type="Proteomes" id="UP000298663"/>
    </source>
</evidence>
<dbReference type="EMBL" id="AZBU02000003">
    <property type="protein sequence ID" value="TKR89467.1"/>
    <property type="molecule type" value="Genomic_DNA"/>
</dbReference>
<reference evidence="2 3" key="1">
    <citation type="journal article" date="2015" name="Genome Biol.">
        <title>Comparative genomics of Steinernema reveals deeply conserved gene regulatory networks.</title>
        <authorList>
            <person name="Dillman A.R."/>
            <person name="Macchietto M."/>
            <person name="Porter C.F."/>
            <person name="Rogers A."/>
            <person name="Williams B."/>
            <person name="Antoshechkin I."/>
            <person name="Lee M.M."/>
            <person name="Goodwin Z."/>
            <person name="Lu X."/>
            <person name="Lewis E.E."/>
            <person name="Goodrich-Blair H."/>
            <person name="Stock S.P."/>
            <person name="Adams B.J."/>
            <person name="Sternberg P.W."/>
            <person name="Mortazavi A."/>
        </authorList>
    </citation>
    <scope>NUCLEOTIDE SEQUENCE [LARGE SCALE GENOMIC DNA]</scope>
    <source>
        <strain evidence="2 3">ALL</strain>
    </source>
</reference>
<protein>
    <submittedName>
        <fullName evidence="2">Uncharacterized protein</fullName>
    </submittedName>
</protein>
<feature type="transmembrane region" description="Helical" evidence="1">
    <location>
        <begin position="29"/>
        <end position="48"/>
    </location>
</feature>
<keyword evidence="3" id="KW-1185">Reference proteome</keyword>
<keyword evidence="1" id="KW-1133">Transmembrane helix</keyword>
<keyword evidence="1" id="KW-0812">Transmembrane</keyword>
<dbReference type="AlphaFoldDB" id="A0A4U5P0J5"/>
<evidence type="ECO:0000256" key="1">
    <source>
        <dbReference type="SAM" id="Phobius"/>
    </source>
</evidence>
<proteinExistence type="predicted"/>
<gene>
    <name evidence="2" type="ORF">L596_013565</name>
</gene>